<protein>
    <submittedName>
        <fullName evidence="6">TetR/AcrR family transcriptional regulator</fullName>
    </submittedName>
</protein>
<dbReference type="InterPro" id="IPR036271">
    <property type="entry name" value="Tet_transcr_reg_TetR-rel_C_sf"/>
</dbReference>
<dbReference type="PANTHER" id="PTHR30055">
    <property type="entry name" value="HTH-TYPE TRANSCRIPTIONAL REGULATOR RUTR"/>
    <property type="match status" value="1"/>
</dbReference>
<dbReference type="AlphaFoldDB" id="A0A9X2KJZ0"/>
<feature type="domain" description="HTH tetR-type" evidence="5">
    <location>
        <begin position="15"/>
        <end position="62"/>
    </location>
</feature>
<keyword evidence="1" id="KW-0805">Transcription regulation</keyword>
<dbReference type="GO" id="GO:0003700">
    <property type="term" value="F:DNA-binding transcription factor activity"/>
    <property type="evidence" value="ECO:0007669"/>
    <property type="project" value="TreeGrafter"/>
</dbReference>
<evidence type="ECO:0000256" key="3">
    <source>
        <dbReference type="ARBA" id="ARBA00023163"/>
    </source>
</evidence>
<dbReference type="RefSeq" id="WP_254164064.1">
    <property type="nucleotide sequence ID" value="NZ_JANAFB010000001.1"/>
</dbReference>
<name>A0A9X2KJZ0_9MICC</name>
<evidence type="ECO:0000256" key="1">
    <source>
        <dbReference type="ARBA" id="ARBA00023015"/>
    </source>
</evidence>
<evidence type="ECO:0000256" key="4">
    <source>
        <dbReference type="SAM" id="MobiDB-lite"/>
    </source>
</evidence>
<proteinExistence type="predicted"/>
<keyword evidence="3" id="KW-0804">Transcription</keyword>
<dbReference type="EMBL" id="JANAFB010000001">
    <property type="protein sequence ID" value="MCP3424481.1"/>
    <property type="molecule type" value="Genomic_DNA"/>
</dbReference>
<evidence type="ECO:0000259" key="5">
    <source>
        <dbReference type="Pfam" id="PF00440"/>
    </source>
</evidence>
<dbReference type="InterPro" id="IPR009057">
    <property type="entry name" value="Homeodomain-like_sf"/>
</dbReference>
<evidence type="ECO:0000256" key="2">
    <source>
        <dbReference type="ARBA" id="ARBA00023125"/>
    </source>
</evidence>
<organism evidence="6 7">
    <name type="scientific">Rothia santali</name>
    <dbReference type="NCBI Taxonomy" id="2949643"/>
    <lineage>
        <taxon>Bacteria</taxon>
        <taxon>Bacillati</taxon>
        <taxon>Actinomycetota</taxon>
        <taxon>Actinomycetes</taxon>
        <taxon>Micrococcales</taxon>
        <taxon>Micrococcaceae</taxon>
        <taxon>Rothia</taxon>
    </lineage>
</organism>
<gene>
    <name evidence="6" type="ORF">NBM05_00130</name>
</gene>
<dbReference type="InterPro" id="IPR050109">
    <property type="entry name" value="HTH-type_TetR-like_transc_reg"/>
</dbReference>
<dbReference type="Proteomes" id="UP001139502">
    <property type="component" value="Unassembled WGS sequence"/>
</dbReference>
<dbReference type="SUPFAM" id="SSF46689">
    <property type="entry name" value="Homeodomain-like"/>
    <property type="match status" value="1"/>
</dbReference>
<reference evidence="6" key="1">
    <citation type="submission" date="2022-06" db="EMBL/GenBank/DDBJ databases">
        <title>Rothia sp. isolated from sandalwood seedling.</title>
        <authorList>
            <person name="Tuikhar N."/>
            <person name="Kirdat K."/>
            <person name="Thorat V."/>
            <person name="Swetha P."/>
            <person name="Padma S."/>
            <person name="Sundararaj R."/>
            <person name="Yadav A."/>
        </authorList>
    </citation>
    <scope>NUCLEOTIDE SEQUENCE</scope>
    <source>
        <strain evidence="6">AR01</strain>
    </source>
</reference>
<sequence length="235" mass="25179">MPTRQPRSAATRDLILDAAAGEFASAGYGGTSHARILKALGKSTPNFITYHFPAKADLAHAVLSRQEELLRAGVDGLERRGIPGLEALVAIVFVVVTDEENMRVFRAAMALESDRTAPAGGGSQPCATWVALAERQLGRAREAGQLPRAVDLGDEAWTMVSALYGTYQLADRLGALDRLAHRVEQAWLPLLESLGVTDPAALLAAGRRHAREYLAARGAEPIPATPEDPRPDREA</sequence>
<evidence type="ECO:0000313" key="6">
    <source>
        <dbReference type="EMBL" id="MCP3424481.1"/>
    </source>
</evidence>
<dbReference type="Pfam" id="PF00440">
    <property type="entry name" value="TetR_N"/>
    <property type="match status" value="1"/>
</dbReference>
<dbReference type="InterPro" id="IPR001647">
    <property type="entry name" value="HTH_TetR"/>
</dbReference>
<comment type="caution">
    <text evidence="6">The sequence shown here is derived from an EMBL/GenBank/DDBJ whole genome shotgun (WGS) entry which is preliminary data.</text>
</comment>
<evidence type="ECO:0000313" key="7">
    <source>
        <dbReference type="Proteomes" id="UP001139502"/>
    </source>
</evidence>
<dbReference type="PANTHER" id="PTHR30055:SF234">
    <property type="entry name" value="HTH-TYPE TRANSCRIPTIONAL REGULATOR BETI"/>
    <property type="match status" value="1"/>
</dbReference>
<dbReference type="GO" id="GO:0000976">
    <property type="term" value="F:transcription cis-regulatory region binding"/>
    <property type="evidence" value="ECO:0007669"/>
    <property type="project" value="TreeGrafter"/>
</dbReference>
<dbReference type="Gene3D" id="1.10.357.10">
    <property type="entry name" value="Tetracycline Repressor, domain 2"/>
    <property type="match status" value="1"/>
</dbReference>
<dbReference type="SUPFAM" id="SSF48498">
    <property type="entry name" value="Tetracyclin repressor-like, C-terminal domain"/>
    <property type="match status" value="1"/>
</dbReference>
<feature type="region of interest" description="Disordered" evidence="4">
    <location>
        <begin position="216"/>
        <end position="235"/>
    </location>
</feature>
<keyword evidence="7" id="KW-1185">Reference proteome</keyword>
<accession>A0A9X2KJZ0</accession>
<keyword evidence="2" id="KW-0238">DNA-binding</keyword>